<evidence type="ECO:0000313" key="2">
    <source>
        <dbReference type="EMBL" id="THH39916.1"/>
    </source>
</evidence>
<dbReference type="RefSeq" id="WP_136458921.1">
    <property type="nucleotide sequence ID" value="NZ_SRSF01000003.1"/>
</dbReference>
<reference evidence="2 3" key="1">
    <citation type="submission" date="2019-04" db="EMBL/GenBank/DDBJ databases">
        <title>Lewinella litorea sp. nov., isolated from a marine sand.</title>
        <authorList>
            <person name="Yoon J.-H."/>
        </authorList>
    </citation>
    <scope>NUCLEOTIDE SEQUENCE [LARGE SCALE GENOMIC DNA]</scope>
    <source>
        <strain evidence="2 3">HSMS-39</strain>
    </source>
</reference>
<proteinExistence type="predicted"/>
<sequence>MSMWTCPKCERPFRRAGQWHVCSEKTIDEIFAGKPDHVVMAFDDVLVATADWEPNLITPARKAIMFTNKRAWMVVRPMTKVLECSFFTGEIIHSPILHKSALDHMGQKKFRHSIRLSGPGELSAEAVALLRKGYDYGNR</sequence>
<organism evidence="2 3">
    <name type="scientific">Neolewinella litorea</name>
    <dbReference type="NCBI Taxonomy" id="2562452"/>
    <lineage>
        <taxon>Bacteria</taxon>
        <taxon>Pseudomonadati</taxon>
        <taxon>Bacteroidota</taxon>
        <taxon>Saprospiria</taxon>
        <taxon>Saprospirales</taxon>
        <taxon>Lewinellaceae</taxon>
        <taxon>Neolewinella</taxon>
    </lineage>
</organism>
<evidence type="ECO:0000313" key="3">
    <source>
        <dbReference type="Proteomes" id="UP000308528"/>
    </source>
</evidence>
<gene>
    <name evidence="2" type="ORF">E4021_09915</name>
</gene>
<dbReference type="AlphaFoldDB" id="A0A4S4NJC8"/>
<comment type="caution">
    <text evidence="2">The sequence shown here is derived from an EMBL/GenBank/DDBJ whole genome shotgun (WGS) entry which is preliminary data.</text>
</comment>
<dbReference type="InterPro" id="IPR043714">
    <property type="entry name" value="DUF5655"/>
</dbReference>
<evidence type="ECO:0000259" key="1">
    <source>
        <dbReference type="Pfam" id="PF18899"/>
    </source>
</evidence>
<name>A0A4S4NJC8_9BACT</name>
<dbReference type="Proteomes" id="UP000308528">
    <property type="component" value="Unassembled WGS sequence"/>
</dbReference>
<protein>
    <recommendedName>
        <fullName evidence="1">DUF5655 domain-containing protein</fullName>
    </recommendedName>
</protein>
<dbReference type="OrthoDB" id="1118588at2"/>
<dbReference type="Pfam" id="PF18899">
    <property type="entry name" value="DUF5655"/>
    <property type="match status" value="1"/>
</dbReference>
<accession>A0A4S4NJC8</accession>
<keyword evidence="3" id="KW-1185">Reference proteome</keyword>
<dbReference type="EMBL" id="SRSF01000003">
    <property type="protein sequence ID" value="THH39916.1"/>
    <property type="molecule type" value="Genomic_DNA"/>
</dbReference>
<feature type="domain" description="DUF5655" evidence="1">
    <location>
        <begin position="27"/>
        <end position="135"/>
    </location>
</feature>